<organism evidence="8 9">
    <name type="scientific">Zostera marina</name>
    <name type="common">Eelgrass</name>
    <dbReference type="NCBI Taxonomy" id="29655"/>
    <lineage>
        <taxon>Eukaryota</taxon>
        <taxon>Viridiplantae</taxon>
        <taxon>Streptophyta</taxon>
        <taxon>Embryophyta</taxon>
        <taxon>Tracheophyta</taxon>
        <taxon>Spermatophyta</taxon>
        <taxon>Magnoliopsida</taxon>
        <taxon>Liliopsida</taxon>
        <taxon>Zosteraceae</taxon>
        <taxon>Zostera</taxon>
    </lineage>
</organism>
<dbReference type="GO" id="GO:0006611">
    <property type="term" value="P:protein export from nucleus"/>
    <property type="evidence" value="ECO:0000318"/>
    <property type="project" value="GO_Central"/>
</dbReference>
<protein>
    <submittedName>
        <fullName evidence="8">Exportin 4</fullName>
    </submittedName>
</protein>
<dbReference type="GO" id="GO:0005737">
    <property type="term" value="C:cytoplasm"/>
    <property type="evidence" value="ECO:0000318"/>
    <property type="project" value="GO_Central"/>
</dbReference>
<dbReference type="InterPro" id="IPR044189">
    <property type="entry name" value="XPO4/7-like"/>
</dbReference>
<comment type="similarity">
    <text evidence="3">Belongs to the exportin family.</text>
</comment>
<dbReference type="Proteomes" id="UP000036987">
    <property type="component" value="Unassembled WGS sequence"/>
</dbReference>
<comment type="caution">
    <text evidence="8">The sequence shown here is derived from an EMBL/GenBank/DDBJ whole genome shotgun (WGS) entry which is preliminary data.</text>
</comment>
<keyword evidence="9" id="KW-1185">Reference proteome</keyword>
<proteinExistence type="inferred from homology"/>
<keyword evidence="6" id="KW-0653">Protein transport</keyword>
<keyword evidence="4" id="KW-0813">Transport</keyword>
<evidence type="ECO:0000256" key="2">
    <source>
        <dbReference type="ARBA" id="ARBA00004496"/>
    </source>
</evidence>
<dbReference type="AlphaFoldDB" id="A0A0K9P158"/>
<dbReference type="InterPro" id="IPR011989">
    <property type="entry name" value="ARM-like"/>
</dbReference>
<dbReference type="PANTHER" id="PTHR12596:SF1">
    <property type="entry name" value="EXPORTIN-4"/>
    <property type="match status" value="1"/>
</dbReference>
<comment type="subcellular location">
    <subcellularLocation>
        <location evidence="2">Cytoplasm</location>
    </subcellularLocation>
    <subcellularLocation>
        <location evidence="1">Nucleus</location>
    </subcellularLocation>
</comment>
<dbReference type="Gene3D" id="1.25.10.10">
    <property type="entry name" value="Leucine-rich Repeat Variant"/>
    <property type="match status" value="1"/>
</dbReference>
<dbReference type="OrthoDB" id="5548448at2759"/>
<evidence type="ECO:0000256" key="7">
    <source>
        <dbReference type="ARBA" id="ARBA00023242"/>
    </source>
</evidence>
<evidence type="ECO:0000256" key="5">
    <source>
        <dbReference type="ARBA" id="ARBA00022490"/>
    </source>
</evidence>
<dbReference type="PANTHER" id="PTHR12596">
    <property type="entry name" value="EXPORTIN 4,7-RELATED"/>
    <property type="match status" value="1"/>
</dbReference>
<evidence type="ECO:0000256" key="3">
    <source>
        <dbReference type="ARBA" id="ARBA00009466"/>
    </source>
</evidence>
<evidence type="ECO:0000313" key="9">
    <source>
        <dbReference type="Proteomes" id="UP000036987"/>
    </source>
</evidence>
<dbReference type="GO" id="GO:0005049">
    <property type="term" value="F:nuclear export signal receptor activity"/>
    <property type="evidence" value="ECO:0000318"/>
    <property type="project" value="GO_Central"/>
</dbReference>
<accession>A0A0K9P158</accession>
<evidence type="ECO:0000256" key="4">
    <source>
        <dbReference type="ARBA" id="ARBA00022448"/>
    </source>
</evidence>
<dbReference type="OMA" id="SCKSIFH"/>
<sequence>MVTNNVKEYNAFTIEEKVCIEALEVMFQIMNWDFKVIESCRSSTNIRNKLDLKNFDHSVVQPGLAWYDVLISCGHIAWLLDFYGTLRKRFKDDDFWLGNLLASSCRQLIVQLCSLTGTIFLSDNLLSYTEYIRQMLYSIVEWINPPDVIIDAINSGKCASEMLDGCRALLSIATLIDTETFNSLLRPFGTLQLMSNLTLKVAFAFGNINNDEQSCISEAMDILLETWSILLMNTYSSGKGLSNEEKNICASLFNYLMDSQLKAASVLIFKSENESGHFLASVSSRDERLGSICLIARAAADITLPFLFTSFSERLKGLCQIKKQNDRNSTLEELYWLILMSGHVLTDSGEGETILIPDAFLVQFPDVVEASSHPVIVLSESIIIFAEQILNTEMRAFLNPRLMEVLVWFLGRWVNTYILPVESDEKYYRNTQIQRKQLSPKILPNYAGGNSQGKRILHVSIFISIIALTSYPGQPKLQALTCQQLLPALVRRKNVCIQVISLGSWNNLLNVFANDMSLFSLSSRLQRTLAETLIHSASAIKDSNLSNQYVSGLMGSTVKYLVDISQITKNDVKAVSPQPDIICWVCSLLERLRGAVRATEPQTQKAIFDNSVAVMNPLLSMMSIYKDEATVVYMILKYAVDLVEGQVVFLSTEDTRMLIGFCFNLLEIYSLHNARKILLSLSPGLLNEAEIEKYKDLSALLQLLSNLCSKDLVDFSSASDGLDSIDIGQVVYMGLHVVIPLMSSELLKYTKFSKKYFYFLSHIFEVYPEKTTQLKNEDFIHIIGTLDWGIRQQDIEVIEMCLRALNALASYHYKTKLSWNADISTQLEKFQRPNDMSTEHIMHHFLHSLTHLLFLENFRTDLVGTAADALLPLLLYDQEMYQKLVHDIVERQSNDIQKSGLSTAFNFLTDSNQLSASLDRPNRQRFRKNLQKLVIDVSGILRTN</sequence>
<reference evidence="9" key="1">
    <citation type="journal article" date="2016" name="Nature">
        <title>The genome of the seagrass Zostera marina reveals angiosperm adaptation to the sea.</title>
        <authorList>
            <person name="Olsen J.L."/>
            <person name="Rouze P."/>
            <person name="Verhelst B."/>
            <person name="Lin Y.-C."/>
            <person name="Bayer T."/>
            <person name="Collen J."/>
            <person name="Dattolo E."/>
            <person name="De Paoli E."/>
            <person name="Dittami S."/>
            <person name="Maumus F."/>
            <person name="Michel G."/>
            <person name="Kersting A."/>
            <person name="Lauritano C."/>
            <person name="Lohaus R."/>
            <person name="Toepel M."/>
            <person name="Tonon T."/>
            <person name="Vanneste K."/>
            <person name="Amirebrahimi M."/>
            <person name="Brakel J."/>
            <person name="Bostroem C."/>
            <person name="Chovatia M."/>
            <person name="Grimwood J."/>
            <person name="Jenkins J.W."/>
            <person name="Jueterbock A."/>
            <person name="Mraz A."/>
            <person name="Stam W.T."/>
            <person name="Tice H."/>
            <person name="Bornberg-Bauer E."/>
            <person name="Green P.J."/>
            <person name="Pearson G.A."/>
            <person name="Procaccini G."/>
            <person name="Duarte C.M."/>
            <person name="Schmutz J."/>
            <person name="Reusch T.B.H."/>
            <person name="Van de Peer Y."/>
        </authorList>
    </citation>
    <scope>NUCLEOTIDE SEQUENCE [LARGE SCALE GENOMIC DNA]</scope>
    <source>
        <strain evidence="9">cv. Finnish</strain>
    </source>
</reference>
<dbReference type="STRING" id="29655.A0A0K9P158"/>
<keyword evidence="7" id="KW-0539">Nucleus</keyword>
<evidence type="ECO:0000256" key="6">
    <source>
        <dbReference type="ARBA" id="ARBA00022927"/>
    </source>
</evidence>
<evidence type="ECO:0000256" key="1">
    <source>
        <dbReference type="ARBA" id="ARBA00004123"/>
    </source>
</evidence>
<dbReference type="GO" id="GO:0005643">
    <property type="term" value="C:nuclear pore"/>
    <property type="evidence" value="ECO:0000318"/>
    <property type="project" value="GO_Central"/>
</dbReference>
<keyword evidence="5" id="KW-0963">Cytoplasm</keyword>
<dbReference type="EMBL" id="LFYR01001320">
    <property type="protein sequence ID" value="KMZ62791.1"/>
    <property type="molecule type" value="Genomic_DNA"/>
</dbReference>
<name>A0A0K9P158_ZOSMR</name>
<dbReference type="FunFam" id="1.25.10.10:FF:000287">
    <property type="entry name" value="Exportin-4 protein"/>
    <property type="match status" value="1"/>
</dbReference>
<evidence type="ECO:0000313" key="8">
    <source>
        <dbReference type="EMBL" id="KMZ62791.1"/>
    </source>
</evidence>
<gene>
    <name evidence="8" type="ORF">ZOSMA_445G00110</name>
</gene>